<protein>
    <submittedName>
        <fullName evidence="2">Uncharacterized protein</fullName>
    </submittedName>
</protein>
<organism evidence="2 3">
    <name type="scientific">Micromonospora coxensis</name>
    <dbReference type="NCBI Taxonomy" id="356852"/>
    <lineage>
        <taxon>Bacteria</taxon>
        <taxon>Bacillati</taxon>
        <taxon>Actinomycetota</taxon>
        <taxon>Actinomycetes</taxon>
        <taxon>Micromonosporales</taxon>
        <taxon>Micromonosporaceae</taxon>
        <taxon>Micromonospora</taxon>
    </lineage>
</organism>
<gene>
    <name evidence="2" type="ORF">GA0070614_1100</name>
</gene>
<name>A0A1C5HC43_9ACTN</name>
<proteinExistence type="predicted"/>
<evidence type="ECO:0000313" key="3">
    <source>
        <dbReference type="Proteomes" id="UP000198215"/>
    </source>
</evidence>
<keyword evidence="3" id="KW-1185">Reference proteome</keyword>
<dbReference type="EMBL" id="LT607753">
    <property type="protein sequence ID" value="SCG43575.1"/>
    <property type="molecule type" value="Genomic_DNA"/>
</dbReference>
<feature type="region of interest" description="Disordered" evidence="1">
    <location>
        <begin position="72"/>
        <end position="102"/>
    </location>
</feature>
<accession>A0A1C5HC43</accession>
<sequence length="102" mass="11001">MMSVRSERLSFSVESVQDVPGGWQLAGEPGYHPRHWARPGDRFDRACGEHGREERTVDLVVVELTGTSAIVTGSGGDQLRPGDIVSGERLVQDSGPASEGLR</sequence>
<evidence type="ECO:0000313" key="2">
    <source>
        <dbReference type="EMBL" id="SCG43575.1"/>
    </source>
</evidence>
<evidence type="ECO:0000256" key="1">
    <source>
        <dbReference type="SAM" id="MobiDB-lite"/>
    </source>
</evidence>
<dbReference type="Proteomes" id="UP000198215">
    <property type="component" value="Chromosome I"/>
</dbReference>
<reference evidence="3" key="1">
    <citation type="submission" date="2016-06" db="EMBL/GenBank/DDBJ databases">
        <authorList>
            <person name="Varghese N."/>
            <person name="Submissions Spin"/>
        </authorList>
    </citation>
    <scope>NUCLEOTIDE SEQUENCE [LARGE SCALE GENOMIC DNA]</scope>
    <source>
        <strain evidence="3">DSM 45161</strain>
    </source>
</reference>
<dbReference type="AlphaFoldDB" id="A0A1C5HC43"/>